<accession>A0A9Q3H9B3</accession>
<evidence type="ECO:0000256" key="1">
    <source>
        <dbReference type="SAM" id="MobiDB-lite"/>
    </source>
</evidence>
<feature type="compositionally biased region" description="Basic and acidic residues" evidence="1">
    <location>
        <begin position="31"/>
        <end position="53"/>
    </location>
</feature>
<sequence>MEAKEAHDTEALGKTGICHSCVSPNHYGENCPKDREEIFPREEETRKTPEGSKSDSNSVGNGCGDDSYNEPNQNDQYLVLLEDHEIKGSGPFHSRRRKIITKNLDGLRHKPLKSECMSTRKLFTQGHIDHIRTSSSQRIIKSHH</sequence>
<evidence type="ECO:0000313" key="2">
    <source>
        <dbReference type="EMBL" id="MBW0494514.1"/>
    </source>
</evidence>
<proteinExistence type="predicted"/>
<reference evidence="2" key="1">
    <citation type="submission" date="2021-03" db="EMBL/GenBank/DDBJ databases">
        <title>Draft genome sequence of rust myrtle Austropuccinia psidii MF-1, a brazilian biotype.</title>
        <authorList>
            <person name="Quecine M.C."/>
            <person name="Pachon D.M.R."/>
            <person name="Bonatelli M.L."/>
            <person name="Correr F.H."/>
            <person name="Franceschini L.M."/>
            <person name="Leite T.F."/>
            <person name="Margarido G.R.A."/>
            <person name="Almeida C.A."/>
            <person name="Ferrarezi J.A."/>
            <person name="Labate C.A."/>
        </authorList>
    </citation>
    <scope>NUCLEOTIDE SEQUENCE</scope>
    <source>
        <strain evidence="2">MF-1</strain>
    </source>
</reference>
<protein>
    <submittedName>
        <fullName evidence="2">Uncharacterized protein</fullName>
    </submittedName>
</protein>
<dbReference type="EMBL" id="AVOT02012617">
    <property type="protein sequence ID" value="MBW0494514.1"/>
    <property type="molecule type" value="Genomic_DNA"/>
</dbReference>
<name>A0A9Q3H9B3_9BASI</name>
<dbReference type="Proteomes" id="UP000765509">
    <property type="component" value="Unassembled WGS sequence"/>
</dbReference>
<dbReference type="AlphaFoldDB" id="A0A9Q3H9B3"/>
<evidence type="ECO:0000313" key="3">
    <source>
        <dbReference type="Proteomes" id="UP000765509"/>
    </source>
</evidence>
<organism evidence="2 3">
    <name type="scientific">Austropuccinia psidii MF-1</name>
    <dbReference type="NCBI Taxonomy" id="1389203"/>
    <lineage>
        <taxon>Eukaryota</taxon>
        <taxon>Fungi</taxon>
        <taxon>Dikarya</taxon>
        <taxon>Basidiomycota</taxon>
        <taxon>Pucciniomycotina</taxon>
        <taxon>Pucciniomycetes</taxon>
        <taxon>Pucciniales</taxon>
        <taxon>Sphaerophragmiaceae</taxon>
        <taxon>Austropuccinia</taxon>
    </lineage>
</organism>
<comment type="caution">
    <text evidence="2">The sequence shown here is derived from an EMBL/GenBank/DDBJ whole genome shotgun (WGS) entry which is preliminary data.</text>
</comment>
<keyword evidence="3" id="KW-1185">Reference proteome</keyword>
<feature type="region of interest" description="Disordered" evidence="1">
    <location>
        <begin position="22"/>
        <end position="76"/>
    </location>
</feature>
<gene>
    <name evidence="2" type="ORF">O181_034229</name>
</gene>